<dbReference type="Pfam" id="PF03959">
    <property type="entry name" value="FSH1"/>
    <property type="match status" value="1"/>
</dbReference>
<dbReference type="GO" id="GO:0005737">
    <property type="term" value="C:cytoplasm"/>
    <property type="evidence" value="ECO:0007669"/>
    <property type="project" value="TreeGrafter"/>
</dbReference>
<dbReference type="GO" id="GO:0016787">
    <property type="term" value="F:hydrolase activity"/>
    <property type="evidence" value="ECO:0007669"/>
    <property type="project" value="UniProtKB-KW"/>
</dbReference>
<dbReference type="Gene3D" id="3.40.50.1820">
    <property type="entry name" value="alpha/beta hydrolase"/>
    <property type="match status" value="1"/>
</dbReference>
<dbReference type="Proteomes" id="UP001465755">
    <property type="component" value="Unassembled WGS sequence"/>
</dbReference>
<keyword evidence="1" id="KW-0378">Hydrolase</keyword>
<feature type="domain" description="Serine hydrolase" evidence="2">
    <location>
        <begin position="1"/>
        <end position="208"/>
    </location>
</feature>
<dbReference type="InterPro" id="IPR029058">
    <property type="entry name" value="AB_hydrolase_fold"/>
</dbReference>
<organism evidence="3 4">
    <name type="scientific">Symbiochloris irregularis</name>
    <dbReference type="NCBI Taxonomy" id="706552"/>
    <lineage>
        <taxon>Eukaryota</taxon>
        <taxon>Viridiplantae</taxon>
        <taxon>Chlorophyta</taxon>
        <taxon>core chlorophytes</taxon>
        <taxon>Trebouxiophyceae</taxon>
        <taxon>Trebouxiales</taxon>
        <taxon>Trebouxiaceae</taxon>
        <taxon>Symbiochloris</taxon>
    </lineage>
</organism>
<reference evidence="3 4" key="1">
    <citation type="journal article" date="2024" name="Nat. Commun.">
        <title>Phylogenomics reveals the evolutionary origins of lichenization in chlorophyte algae.</title>
        <authorList>
            <person name="Puginier C."/>
            <person name="Libourel C."/>
            <person name="Otte J."/>
            <person name="Skaloud P."/>
            <person name="Haon M."/>
            <person name="Grisel S."/>
            <person name="Petersen M."/>
            <person name="Berrin J.G."/>
            <person name="Delaux P.M."/>
            <person name="Dal Grande F."/>
            <person name="Keller J."/>
        </authorList>
    </citation>
    <scope>NUCLEOTIDE SEQUENCE [LARGE SCALE GENOMIC DNA]</scope>
    <source>
        <strain evidence="3 4">SAG 2036</strain>
    </source>
</reference>
<name>A0AAW1NUU5_9CHLO</name>
<dbReference type="AlphaFoldDB" id="A0AAW1NUU5"/>
<dbReference type="InterPro" id="IPR050593">
    <property type="entry name" value="LovG"/>
</dbReference>
<dbReference type="PANTHER" id="PTHR48070">
    <property type="entry name" value="ESTERASE OVCA2"/>
    <property type="match status" value="1"/>
</dbReference>
<evidence type="ECO:0000256" key="1">
    <source>
        <dbReference type="ARBA" id="ARBA00022801"/>
    </source>
</evidence>
<dbReference type="GO" id="GO:0005634">
    <property type="term" value="C:nucleus"/>
    <property type="evidence" value="ECO:0007669"/>
    <property type="project" value="TreeGrafter"/>
</dbReference>
<proteinExistence type="predicted"/>
<evidence type="ECO:0000313" key="3">
    <source>
        <dbReference type="EMBL" id="KAK9792722.1"/>
    </source>
</evidence>
<accession>A0AAW1NUU5</accession>
<dbReference type="EMBL" id="JALJOQ010000159">
    <property type="protein sequence ID" value="KAK9792722.1"/>
    <property type="molecule type" value="Genomic_DNA"/>
</dbReference>
<gene>
    <name evidence="3" type="ORF">WJX73_006304</name>
</gene>
<sequence length="227" mass="25202">MPRKLRILALHSIRSSGDIFARQVQRAGIATALQDLITVEYINAPWPAAIEPSPNTKSASARPRFQWYSASQNAETGIWTFDERQAWQSIDQVRRYAKEHGPYDGVLAMSQGAVLISFLLLYDMNAAKDQSFKPTVLGRFCIVMAGAYPTTPQVVGVSSESRRLPVPSVHLIGDKDPVKKESHRLMEMYENPLHIPHSQGHVVPTLNAAQLEQLRGFLKAQGAASKL</sequence>
<dbReference type="PANTHER" id="PTHR48070:SF6">
    <property type="entry name" value="ESTERASE OVCA2"/>
    <property type="match status" value="1"/>
</dbReference>
<protein>
    <recommendedName>
        <fullName evidence="2">Serine hydrolase domain-containing protein</fullName>
    </recommendedName>
</protein>
<evidence type="ECO:0000259" key="2">
    <source>
        <dbReference type="Pfam" id="PF03959"/>
    </source>
</evidence>
<comment type="caution">
    <text evidence="3">The sequence shown here is derived from an EMBL/GenBank/DDBJ whole genome shotgun (WGS) entry which is preliminary data.</text>
</comment>
<evidence type="ECO:0000313" key="4">
    <source>
        <dbReference type="Proteomes" id="UP001465755"/>
    </source>
</evidence>
<keyword evidence="4" id="KW-1185">Reference proteome</keyword>
<dbReference type="InterPro" id="IPR005645">
    <property type="entry name" value="FSH-like_dom"/>
</dbReference>
<dbReference type="SUPFAM" id="SSF53474">
    <property type="entry name" value="alpha/beta-Hydrolases"/>
    <property type="match status" value="1"/>
</dbReference>